<dbReference type="Proteomes" id="UP000068016">
    <property type="component" value="Unassembled WGS sequence"/>
</dbReference>
<dbReference type="InterPro" id="IPR009057">
    <property type="entry name" value="Homeodomain-like_sf"/>
</dbReference>
<name>A0A119VCG8_9BURK</name>
<dbReference type="PANTHER" id="PTHR30055">
    <property type="entry name" value="HTH-TYPE TRANSCRIPTIONAL REGULATOR RUTR"/>
    <property type="match status" value="1"/>
</dbReference>
<proteinExistence type="predicted"/>
<dbReference type="PRINTS" id="PR00455">
    <property type="entry name" value="HTHTETR"/>
</dbReference>
<gene>
    <name evidence="4" type="ORF">WT83_31425</name>
</gene>
<dbReference type="EMBL" id="LPLZ01000092">
    <property type="protein sequence ID" value="KWN04111.1"/>
    <property type="molecule type" value="Genomic_DNA"/>
</dbReference>
<dbReference type="Gene3D" id="1.10.357.10">
    <property type="entry name" value="Tetracycline Repressor, domain 2"/>
    <property type="match status" value="1"/>
</dbReference>
<dbReference type="AlphaFoldDB" id="A0A119VCG8"/>
<evidence type="ECO:0000313" key="5">
    <source>
        <dbReference type="Proteomes" id="UP000068016"/>
    </source>
</evidence>
<organism evidence="4 5">
    <name type="scientific">Burkholderia territorii</name>
    <dbReference type="NCBI Taxonomy" id="1503055"/>
    <lineage>
        <taxon>Bacteria</taxon>
        <taxon>Pseudomonadati</taxon>
        <taxon>Pseudomonadota</taxon>
        <taxon>Betaproteobacteria</taxon>
        <taxon>Burkholderiales</taxon>
        <taxon>Burkholderiaceae</taxon>
        <taxon>Burkholderia</taxon>
        <taxon>Burkholderia cepacia complex</taxon>
    </lineage>
</organism>
<protein>
    <recommendedName>
        <fullName evidence="3">HTH tetR-type domain-containing protein</fullName>
    </recommendedName>
</protein>
<evidence type="ECO:0000313" key="4">
    <source>
        <dbReference type="EMBL" id="KWN04111.1"/>
    </source>
</evidence>
<accession>A0A119VCG8</accession>
<dbReference type="SUPFAM" id="SSF46689">
    <property type="entry name" value="Homeodomain-like"/>
    <property type="match status" value="1"/>
</dbReference>
<dbReference type="GO" id="GO:0003700">
    <property type="term" value="F:DNA-binding transcription factor activity"/>
    <property type="evidence" value="ECO:0007669"/>
    <property type="project" value="TreeGrafter"/>
</dbReference>
<comment type="caution">
    <text evidence="4">The sequence shown here is derived from an EMBL/GenBank/DDBJ whole genome shotgun (WGS) entry which is preliminary data.</text>
</comment>
<dbReference type="InterPro" id="IPR050109">
    <property type="entry name" value="HTH-type_TetR-like_transc_reg"/>
</dbReference>
<reference evidence="4 5" key="1">
    <citation type="submission" date="2015-11" db="EMBL/GenBank/DDBJ databases">
        <title>Expanding the genomic diversity of Burkholderia species for the development of highly accurate diagnostics.</title>
        <authorList>
            <person name="Sahl J."/>
            <person name="Keim P."/>
            <person name="Wagner D."/>
        </authorList>
    </citation>
    <scope>NUCLEOTIDE SEQUENCE [LARGE SCALE GENOMIC DNA]</scope>
    <source>
        <strain evidence="4 5">MSMB793WGS</strain>
    </source>
</reference>
<feature type="domain" description="HTH tetR-type" evidence="3">
    <location>
        <begin position="13"/>
        <end position="73"/>
    </location>
</feature>
<evidence type="ECO:0000256" key="2">
    <source>
        <dbReference type="PROSITE-ProRule" id="PRU00335"/>
    </source>
</evidence>
<dbReference type="PANTHER" id="PTHR30055:SF241">
    <property type="entry name" value="TRANSCRIPTIONAL REGULATORY PROTEIN"/>
    <property type="match status" value="1"/>
</dbReference>
<dbReference type="RefSeq" id="WP_196493125.1">
    <property type="nucleotide sequence ID" value="NZ_LPLZ01000092.1"/>
</dbReference>
<evidence type="ECO:0000259" key="3">
    <source>
        <dbReference type="PROSITE" id="PS50977"/>
    </source>
</evidence>
<dbReference type="Pfam" id="PF00440">
    <property type="entry name" value="TetR_N"/>
    <property type="match status" value="1"/>
</dbReference>
<feature type="DNA-binding region" description="H-T-H motif" evidence="2">
    <location>
        <begin position="36"/>
        <end position="55"/>
    </location>
</feature>
<sequence>MKHGRITREQRKSDTRSRLIAASRTVFIEKGIAAASLDNIARAAGYTRGAFYANFVSKRDLLIELLRQDHDRMLAGLEAVVANGAPEESASRVLAYCANLLSSRDCFPIWVEAMVLSIRDDEIRAVLDALWVELLDAFGRCMRHARKCVGTTLPATTDATLFGLLILCSGSRLAHTNDYKSVDDDMTEVLLNTLPIRVFSCRGGCVDVEAQRTNSYNGGSAVDGIAISQHACK</sequence>
<dbReference type="GO" id="GO:0000976">
    <property type="term" value="F:transcription cis-regulatory region binding"/>
    <property type="evidence" value="ECO:0007669"/>
    <property type="project" value="TreeGrafter"/>
</dbReference>
<dbReference type="PROSITE" id="PS50977">
    <property type="entry name" value="HTH_TETR_2"/>
    <property type="match status" value="1"/>
</dbReference>
<keyword evidence="1 2" id="KW-0238">DNA-binding</keyword>
<dbReference type="InterPro" id="IPR001647">
    <property type="entry name" value="HTH_TetR"/>
</dbReference>
<evidence type="ECO:0000256" key="1">
    <source>
        <dbReference type="ARBA" id="ARBA00023125"/>
    </source>
</evidence>